<dbReference type="EMBL" id="BJUU01000011">
    <property type="protein sequence ID" value="GEK80545.1"/>
    <property type="molecule type" value="Genomic_DNA"/>
</dbReference>
<dbReference type="PANTHER" id="PTHR45625">
    <property type="entry name" value="PEPTIDYL-PROLYL CIS-TRANS ISOMERASE-RELATED"/>
    <property type="match status" value="1"/>
</dbReference>
<dbReference type="RefSeq" id="WP_318279198.1">
    <property type="nucleotide sequence ID" value="NZ_BJUU01000011.1"/>
</dbReference>
<dbReference type="CDD" id="cd00317">
    <property type="entry name" value="cyclophilin"/>
    <property type="match status" value="1"/>
</dbReference>
<feature type="compositionally biased region" description="Low complexity" evidence="2">
    <location>
        <begin position="59"/>
        <end position="80"/>
    </location>
</feature>
<dbReference type="Gene3D" id="2.40.100.10">
    <property type="entry name" value="Cyclophilin-like"/>
    <property type="match status" value="1"/>
</dbReference>
<dbReference type="InterPro" id="IPR029000">
    <property type="entry name" value="Cyclophilin-like_dom_sf"/>
</dbReference>
<comment type="caution">
    <text evidence="5">The sequence shown here is derived from an EMBL/GenBank/DDBJ whole genome shotgun (WGS) entry which is preliminary data.</text>
</comment>
<feature type="region of interest" description="Disordered" evidence="2">
    <location>
        <begin position="1"/>
        <end position="28"/>
    </location>
</feature>
<dbReference type="SUPFAM" id="SSF50891">
    <property type="entry name" value="Cyclophilin-like"/>
    <property type="match status" value="1"/>
</dbReference>
<accession>A0AA87RHU8</accession>
<sequence length="252" mass="26822">MVTKQEQERRVRDYRARQTVHERRKRRQTRDSIIGGVLAAVVLFGGIGLISLVQPAAPPAEETPAPSASEPAAPESEVPDAALAEDRAWTGALTINGIELGVELDGQAAPQAVSSMLFDTQRDYYDGKTCHRLTTAEGFNVLQCGSIDGQGSGDPAFMYGPIENAPADDVYVEGTIAMARQGDNGDSNGHQFFIVYGDTTIPSDSAGGYTVVGRVTSGLDQLQEQVIAKGTQDDLPDGAPAEPVTIEDFVLQ</sequence>
<keyword evidence="3" id="KW-0472">Membrane</keyword>
<feature type="transmembrane region" description="Helical" evidence="3">
    <location>
        <begin position="33"/>
        <end position="53"/>
    </location>
</feature>
<dbReference type="PROSITE" id="PS50072">
    <property type="entry name" value="CSA_PPIASE_2"/>
    <property type="match status" value="1"/>
</dbReference>
<organism evidence="5 6">
    <name type="scientific">Agrococcus baldri</name>
    <dbReference type="NCBI Taxonomy" id="153730"/>
    <lineage>
        <taxon>Bacteria</taxon>
        <taxon>Bacillati</taxon>
        <taxon>Actinomycetota</taxon>
        <taxon>Actinomycetes</taxon>
        <taxon>Micrococcales</taxon>
        <taxon>Microbacteriaceae</taxon>
        <taxon>Agrococcus</taxon>
    </lineage>
</organism>
<keyword evidence="3" id="KW-0812">Transmembrane</keyword>
<evidence type="ECO:0000256" key="1">
    <source>
        <dbReference type="ARBA" id="ARBA00002388"/>
    </source>
</evidence>
<gene>
    <name evidence="5" type="ORF">ABA31_18960</name>
</gene>
<evidence type="ECO:0000259" key="4">
    <source>
        <dbReference type="PROSITE" id="PS50072"/>
    </source>
</evidence>
<feature type="region of interest" description="Disordered" evidence="2">
    <location>
        <begin position="57"/>
        <end position="80"/>
    </location>
</feature>
<evidence type="ECO:0000256" key="2">
    <source>
        <dbReference type="SAM" id="MobiDB-lite"/>
    </source>
</evidence>
<dbReference type="GO" id="GO:0003755">
    <property type="term" value="F:peptidyl-prolyl cis-trans isomerase activity"/>
    <property type="evidence" value="ECO:0007669"/>
    <property type="project" value="InterPro"/>
</dbReference>
<evidence type="ECO:0000256" key="3">
    <source>
        <dbReference type="SAM" id="Phobius"/>
    </source>
</evidence>
<feature type="domain" description="PPIase cyclophilin-type" evidence="4">
    <location>
        <begin position="99"/>
        <end position="251"/>
    </location>
</feature>
<keyword evidence="3" id="KW-1133">Transmembrane helix</keyword>
<dbReference type="InterPro" id="IPR044666">
    <property type="entry name" value="Cyclophilin_A-like"/>
</dbReference>
<dbReference type="Proteomes" id="UP000321749">
    <property type="component" value="Unassembled WGS sequence"/>
</dbReference>
<dbReference type="PANTHER" id="PTHR45625:SF3">
    <property type="entry name" value="PEPTIDYL-PROLYL CIS-TRANS ISOMERASE B-RELATED"/>
    <property type="match status" value="1"/>
</dbReference>
<keyword evidence="6" id="KW-1185">Reference proteome</keyword>
<proteinExistence type="predicted"/>
<keyword evidence="5" id="KW-0413">Isomerase</keyword>
<name>A0AA87RHU8_9MICO</name>
<protein>
    <submittedName>
        <fullName evidence="5">Peptidyl-prolyl cis-trans isomerase</fullName>
    </submittedName>
</protein>
<evidence type="ECO:0000313" key="5">
    <source>
        <dbReference type="EMBL" id="GEK80545.1"/>
    </source>
</evidence>
<evidence type="ECO:0000313" key="6">
    <source>
        <dbReference type="Proteomes" id="UP000321749"/>
    </source>
</evidence>
<comment type="function">
    <text evidence="1">PPIases accelerate the folding of proteins. It catalyzes the cis-trans isomerization of proline imidic peptide bonds in oligopeptides.</text>
</comment>
<reference evidence="5 6" key="1">
    <citation type="submission" date="2019-07" db="EMBL/GenBank/DDBJ databases">
        <title>Whole genome shotgun sequence of Agrococcus baldri NBRC 103055.</title>
        <authorList>
            <person name="Hosoyama A."/>
            <person name="Uohara A."/>
            <person name="Ohji S."/>
            <person name="Ichikawa N."/>
        </authorList>
    </citation>
    <scope>NUCLEOTIDE SEQUENCE [LARGE SCALE GENOMIC DNA]</scope>
    <source>
        <strain evidence="5 6">NBRC 103055</strain>
    </source>
</reference>
<dbReference type="InterPro" id="IPR002130">
    <property type="entry name" value="Cyclophilin-type_PPIase_dom"/>
</dbReference>
<feature type="compositionally biased region" description="Basic and acidic residues" evidence="2">
    <location>
        <begin position="1"/>
        <end position="21"/>
    </location>
</feature>
<dbReference type="Pfam" id="PF00160">
    <property type="entry name" value="Pro_isomerase"/>
    <property type="match status" value="1"/>
</dbReference>
<dbReference type="AlphaFoldDB" id="A0AA87RHU8"/>